<dbReference type="AlphaFoldDB" id="A0A0F8YV83"/>
<protein>
    <submittedName>
        <fullName evidence="1">Uncharacterized protein</fullName>
    </submittedName>
</protein>
<dbReference type="EMBL" id="LAZR01067281">
    <property type="protein sequence ID" value="KKK51901.1"/>
    <property type="molecule type" value="Genomic_DNA"/>
</dbReference>
<reference evidence="1" key="1">
    <citation type="journal article" date="2015" name="Nature">
        <title>Complex archaea that bridge the gap between prokaryotes and eukaryotes.</title>
        <authorList>
            <person name="Spang A."/>
            <person name="Saw J.H."/>
            <person name="Jorgensen S.L."/>
            <person name="Zaremba-Niedzwiedzka K."/>
            <person name="Martijn J."/>
            <person name="Lind A.E."/>
            <person name="van Eijk R."/>
            <person name="Schleper C."/>
            <person name="Guy L."/>
            <person name="Ettema T.J."/>
        </authorList>
    </citation>
    <scope>NUCLEOTIDE SEQUENCE</scope>
</reference>
<proteinExistence type="predicted"/>
<gene>
    <name evidence="1" type="ORF">LCGC14_3110310</name>
</gene>
<comment type="caution">
    <text evidence="1">The sequence shown here is derived from an EMBL/GenBank/DDBJ whole genome shotgun (WGS) entry which is preliminary data.</text>
</comment>
<accession>A0A0F8YV83</accession>
<evidence type="ECO:0000313" key="1">
    <source>
        <dbReference type="EMBL" id="KKK51901.1"/>
    </source>
</evidence>
<name>A0A0F8YV83_9ZZZZ</name>
<feature type="non-terminal residue" evidence="1">
    <location>
        <position position="1"/>
    </location>
</feature>
<organism evidence="1">
    <name type="scientific">marine sediment metagenome</name>
    <dbReference type="NCBI Taxonomy" id="412755"/>
    <lineage>
        <taxon>unclassified sequences</taxon>
        <taxon>metagenomes</taxon>
        <taxon>ecological metagenomes</taxon>
    </lineage>
</organism>
<sequence>LIRLYAFRQWSRVEPLFIHLYFNKRPFILLEKYCEKLFHVFEHLYNYTNRESLILKSLTTLAERLSEITLWNLVSENITQEELEKIVNIELEK</sequence>